<feature type="region of interest" description="Disordered" evidence="1">
    <location>
        <begin position="409"/>
        <end position="446"/>
    </location>
</feature>
<evidence type="ECO:0000256" key="1">
    <source>
        <dbReference type="SAM" id="MobiDB-lite"/>
    </source>
</evidence>
<protein>
    <recommendedName>
        <fullName evidence="4">Retrotransposon gag domain-containing protein</fullName>
    </recommendedName>
</protein>
<dbReference type="OrthoDB" id="2730579at2759"/>
<organism evidence="2 3">
    <name type="scientific">Lentinus brumalis</name>
    <dbReference type="NCBI Taxonomy" id="2498619"/>
    <lineage>
        <taxon>Eukaryota</taxon>
        <taxon>Fungi</taxon>
        <taxon>Dikarya</taxon>
        <taxon>Basidiomycota</taxon>
        <taxon>Agaricomycotina</taxon>
        <taxon>Agaricomycetes</taxon>
        <taxon>Polyporales</taxon>
        <taxon>Polyporaceae</taxon>
        <taxon>Lentinus</taxon>
    </lineage>
</organism>
<dbReference type="EMBL" id="KZ857430">
    <property type="protein sequence ID" value="RDX46162.1"/>
    <property type="molecule type" value="Genomic_DNA"/>
</dbReference>
<evidence type="ECO:0000313" key="3">
    <source>
        <dbReference type="Proteomes" id="UP000256964"/>
    </source>
</evidence>
<dbReference type="Proteomes" id="UP000256964">
    <property type="component" value="Unassembled WGS sequence"/>
</dbReference>
<accession>A0A371D0W5</accession>
<feature type="region of interest" description="Disordered" evidence="1">
    <location>
        <begin position="240"/>
        <end position="276"/>
    </location>
</feature>
<evidence type="ECO:0008006" key="4">
    <source>
        <dbReference type="Google" id="ProtNLM"/>
    </source>
</evidence>
<reference evidence="2 3" key="1">
    <citation type="journal article" date="2018" name="Biotechnol. Biofuels">
        <title>Integrative visual omics of the white-rot fungus Polyporus brumalis exposes the biotechnological potential of its oxidative enzymes for delignifying raw plant biomass.</title>
        <authorList>
            <person name="Miyauchi S."/>
            <person name="Rancon A."/>
            <person name="Drula E."/>
            <person name="Hage H."/>
            <person name="Chaduli D."/>
            <person name="Favel A."/>
            <person name="Grisel S."/>
            <person name="Henrissat B."/>
            <person name="Herpoel-Gimbert I."/>
            <person name="Ruiz-Duenas F.J."/>
            <person name="Chevret D."/>
            <person name="Hainaut M."/>
            <person name="Lin J."/>
            <person name="Wang M."/>
            <person name="Pangilinan J."/>
            <person name="Lipzen A."/>
            <person name="Lesage-Meessen L."/>
            <person name="Navarro D."/>
            <person name="Riley R."/>
            <person name="Grigoriev I.V."/>
            <person name="Zhou S."/>
            <person name="Raouche S."/>
            <person name="Rosso M.N."/>
        </authorList>
    </citation>
    <scope>NUCLEOTIDE SEQUENCE [LARGE SCALE GENOMIC DNA]</scope>
    <source>
        <strain evidence="2 3">BRFM 1820</strain>
    </source>
</reference>
<keyword evidence="3" id="KW-1185">Reference proteome</keyword>
<feature type="compositionally biased region" description="Polar residues" evidence="1">
    <location>
        <begin position="426"/>
        <end position="438"/>
    </location>
</feature>
<gene>
    <name evidence="2" type="ORF">OH76DRAFT_1485752</name>
</gene>
<proteinExistence type="predicted"/>
<dbReference type="AlphaFoldDB" id="A0A371D0W5"/>
<name>A0A371D0W5_9APHY</name>
<feature type="compositionally biased region" description="Low complexity" evidence="1">
    <location>
        <begin position="240"/>
        <end position="265"/>
    </location>
</feature>
<dbReference type="STRING" id="139420.A0A371D0W5"/>
<sequence>MASAPLPLLTFTGHRNVDEPRAFWHKFFQTCVQLRLDAKSKCEYFASTLELDSPAYTWFHTLPTATQNDYDQLKAAYETKYRTTQKPDAMPDDDALEYLEKTFPVAATGLLEYDNKPNEPARRRYRSWGRDIAAAAHKQRIDSRVVSMLKKRVPKVLQEVIGKASSWDEFADAIEAADEERMKTRLEETARIERVEKQMEAMMKNQGPSARERELEALIRKMSQISVTPQSVPPRVAANTQTQYAPPSQQQPPTTRTQSGPTQTTNGGVGRAGTTPADWPARLAALKLNARNPHPDTPDGKAAYYNDVKRWAERYGVGTRADEHKPYPLTPGTRPIGSGECWYCGRDWHGGNQSACIATPVPIAEKEWRRLADSILKNTGTDTTAVGRALRQAAKDTTNVNFVDDTFEWQPGSSPTFSEQYGDASEWNSYTSSSTHANAESGEGKV</sequence>
<evidence type="ECO:0000313" key="2">
    <source>
        <dbReference type="EMBL" id="RDX46162.1"/>
    </source>
</evidence>